<dbReference type="InterPro" id="IPR036047">
    <property type="entry name" value="F-box-like_dom_sf"/>
</dbReference>
<dbReference type="EMBL" id="JAMYWD010000007">
    <property type="protein sequence ID" value="KAJ4966485.1"/>
    <property type="molecule type" value="Genomic_DNA"/>
</dbReference>
<gene>
    <name evidence="1" type="ORF">NE237_018334</name>
</gene>
<dbReference type="Gene3D" id="1.20.1280.50">
    <property type="match status" value="1"/>
</dbReference>
<dbReference type="FunFam" id="1.20.1280.50:FF:000022">
    <property type="entry name" value="F-box protein FBW2"/>
    <property type="match status" value="1"/>
</dbReference>
<protein>
    <recommendedName>
        <fullName evidence="3">F-box protein FBW2</fullName>
    </recommendedName>
</protein>
<evidence type="ECO:0008006" key="3">
    <source>
        <dbReference type="Google" id="ProtNLM"/>
    </source>
</evidence>
<accession>A0A9Q0K9S8</accession>
<comment type="caution">
    <text evidence="1">The sequence shown here is derived from an EMBL/GenBank/DDBJ whole genome shotgun (WGS) entry which is preliminary data.</text>
</comment>
<proteinExistence type="predicted"/>
<sequence>MEGSEIRCWDDLIPDALGLIFNNLSLEEKLTVVPRICKSWRKAVIGPYCWQEIDIEEWSCRRQPEKLDRMLRMLITRSSGSPRKLCVCDLPNDAIFSFIADHAGSLQTLQLPGSKISDSIVEQVAGRLSAITFLDLSYCVKIGARALEAFGKNCKFLVYLRRMMHPSDVVDMVPKDDEAHAIATTMPKLKHLEIAYMPITTEGVLDILSGCRKLESLDVRGCFDVKLDEKFLDEKYSGLKVLGPIIMDSYYRNYCDDCSDFSDSSSYSAWMFSTQLYDGESSDGVWDDEQRLEELELRFYEGFDEEDDEGLEFE</sequence>
<dbReference type="Proteomes" id="UP001141806">
    <property type="component" value="Unassembled WGS sequence"/>
</dbReference>
<name>A0A9Q0K9S8_9MAGN</name>
<organism evidence="1 2">
    <name type="scientific">Protea cynaroides</name>
    <dbReference type="NCBI Taxonomy" id="273540"/>
    <lineage>
        <taxon>Eukaryota</taxon>
        <taxon>Viridiplantae</taxon>
        <taxon>Streptophyta</taxon>
        <taxon>Embryophyta</taxon>
        <taxon>Tracheophyta</taxon>
        <taxon>Spermatophyta</taxon>
        <taxon>Magnoliopsida</taxon>
        <taxon>Proteales</taxon>
        <taxon>Proteaceae</taxon>
        <taxon>Protea</taxon>
    </lineage>
</organism>
<dbReference type="OrthoDB" id="550575at2759"/>
<dbReference type="AlphaFoldDB" id="A0A9Q0K9S8"/>
<keyword evidence="2" id="KW-1185">Reference proteome</keyword>
<dbReference type="InterPro" id="IPR032675">
    <property type="entry name" value="LRR_dom_sf"/>
</dbReference>
<dbReference type="PANTHER" id="PTHR38926:SF80">
    <property type="entry name" value="F-BOX DOMAIN, LEUCINE-RICH REPEAT DOMAIN SUPERFAMILY"/>
    <property type="match status" value="1"/>
</dbReference>
<evidence type="ECO:0000313" key="1">
    <source>
        <dbReference type="EMBL" id="KAJ4966485.1"/>
    </source>
</evidence>
<dbReference type="SUPFAM" id="SSF52047">
    <property type="entry name" value="RNI-like"/>
    <property type="match status" value="1"/>
</dbReference>
<dbReference type="SUPFAM" id="SSF81383">
    <property type="entry name" value="F-box domain"/>
    <property type="match status" value="1"/>
</dbReference>
<evidence type="ECO:0000313" key="2">
    <source>
        <dbReference type="Proteomes" id="UP001141806"/>
    </source>
</evidence>
<dbReference type="Gene3D" id="3.80.10.10">
    <property type="entry name" value="Ribonuclease Inhibitor"/>
    <property type="match status" value="1"/>
</dbReference>
<reference evidence="1" key="1">
    <citation type="journal article" date="2023" name="Plant J.">
        <title>The genome of the king protea, Protea cynaroides.</title>
        <authorList>
            <person name="Chang J."/>
            <person name="Duong T.A."/>
            <person name="Schoeman C."/>
            <person name="Ma X."/>
            <person name="Roodt D."/>
            <person name="Barker N."/>
            <person name="Li Z."/>
            <person name="Van de Peer Y."/>
            <person name="Mizrachi E."/>
        </authorList>
    </citation>
    <scope>NUCLEOTIDE SEQUENCE</scope>
    <source>
        <tissue evidence="1">Young leaves</tissue>
    </source>
</reference>
<dbReference type="PANTHER" id="PTHR38926">
    <property type="entry name" value="F-BOX DOMAIN CONTAINING PROTEIN, EXPRESSED"/>
    <property type="match status" value="1"/>
</dbReference>